<name>A0ABN2VFP4_9BACT</name>
<protein>
    <submittedName>
        <fullName evidence="1">Uncharacterized protein</fullName>
    </submittedName>
</protein>
<evidence type="ECO:0000313" key="1">
    <source>
        <dbReference type="EMBL" id="GAA0880262.1"/>
    </source>
</evidence>
<keyword evidence="2" id="KW-1185">Reference proteome</keyword>
<proteinExistence type="predicted"/>
<organism evidence="1 2">
    <name type="scientific">Algoriphagus jejuensis</name>
    <dbReference type="NCBI Taxonomy" id="419934"/>
    <lineage>
        <taxon>Bacteria</taxon>
        <taxon>Pseudomonadati</taxon>
        <taxon>Bacteroidota</taxon>
        <taxon>Cytophagia</taxon>
        <taxon>Cytophagales</taxon>
        <taxon>Cyclobacteriaceae</taxon>
        <taxon>Algoriphagus</taxon>
    </lineage>
</organism>
<accession>A0ABN2VFP4</accession>
<dbReference type="Proteomes" id="UP001500469">
    <property type="component" value="Unassembled WGS sequence"/>
</dbReference>
<evidence type="ECO:0000313" key="2">
    <source>
        <dbReference type="Proteomes" id="UP001500469"/>
    </source>
</evidence>
<comment type="caution">
    <text evidence="1">The sequence shown here is derived from an EMBL/GenBank/DDBJ whole genome shotgun (WGS) entry which is preliminary data.</text>
</comment>
<sequence length="99" mass="11140">MFGQDRKTSRSCFKKSACGYINDDIKNLILKKTCLLEVNQQMNYLLSVWNFTTAKGFSIALIDYGNDKASLISQDAGRMSLGQINHSIFSGLQYVFNSI</sequence>
<reference evidence="1 2" key="1">
    <citation type="journal article" date="2019" name="Int. J. Syst. Evol. Microbiol.">
        <title>The Global Catalogue of Microorganisms (GCM) 10K type strain sequencing project: providing services to taxonomists for standard genome sequencing and annotation.</title>
        <authorList>
            <consortium name="The Broad Institute Genomics Platform"/>
            <consortium name="The Broad Institute Genome Sequencing Center for Infectious Disease"/>
            <person name="Wu L."/>
            <person name="Ma J."/>
        </authorList>
    </citation>
    <scope>NUCLEOTIDE SEQUENCE [LARGE SCALE GENOMIC DNA]</scope>
    <source>
        <strain evidence="1 2">JCM 16112</strain>
    </source>
</reference>
<gene>
    <name evidence="1" type="ORF">GCM10009119_32320</name>
</gene>
<dbReference type="EMBL" id="BAAAFI010000042">
    <property type="protein sequence ID" value="GAA0880262.1"/>
    <property type="molecule type" value="Genomic_DNA"/>
</dbReference>